<dbReference type="GO" id="GO:0006508">
    <property type="term" value="P:proteolysis"/>
    <property type="evidence" value="ECO:0007669"/>
    <property type="project" value="InterPro"/>
</dbReference>
<dbReference type="GO" id="GO:0004176">
    <property type="term" value="F:ATP-dependent peptidase activity"/>
    <property type="evidence" value="ECO:0007669"/>
    <property type="project" value="InterPro"/>
</dbReference>
<dbReference type="InterPro" id="IPR000642">
    <property type="entry name" value="Peptidase_M41"/>
</dbReference>
<dbReference type="InterPro" id="IPR037219">
    <property type="entry name" value="Peptidase_M41-like"/>
</dbReference>
<evidence type="ECO:0000256" key="1">
    <source>
        <dbReference type="SAM" id="MobiDB-lite"/>
    </source>
</evidence>
<evidence type="ECO:0000313" key="3">
    <source>
        <dbReference type="EMBL" id="RTI06854.1"/>
    </source>
</evidence>
<feature type="compositionally biased region" description="Low complexity" evidence="1">
    <location>
        <begin position="75"/>
        <end position="90"/>
    </location>
</feature>
<evidence type="ECO:0000259" key="2">
    <source>
        <dbReference type="Pfam" id="PF01434"/>
    </source>
</evidence>
<sequence>MMPRREDMLHWIRNRLLDQIAVALAARAADEPIFDDVTTGAESDSRQATEPSQAMITTWSTHPDFGPVADSLPEQTQFGQTTPQPTGYGL</sequence>
<dbReference type="EMBL" id="PEMG01000338">
    <property type="protein sequence ID" value="RTI06854.1"/>
    <property type="molecule type" value="Genomic_DNA"/>
</dbReference>
<feature type="domain" description="Peptidase M41" evidence="2">
    <location>
        <begin position="2"/>
        <end position="78"/>
    </location>
</feature>
<dbReference type="SUPFAM" id="SSF140990">
    <property type="entry name" value="FtsH protease domain-like"/>
    <property type="match status" value="1"/>
</dbReference>
<dbReference type="Gene3D" id="1.20.58.760">
    <property type="entry name" value="Peptidase M41"/>
    <property type="match status" value="1"/>
</dbReference>
<dbReference type="GO" id="GO:0004222">
    <property type="term" value="F:metalloendopeptidase activity"/>
    <property type="evidence" value="ECO:0007669"/>
    <property type="project" value="InterPro"/>
</dbReference>
<comment type="caution">
    <text evidence="3">The sequence shown here is derived from an EMBL/GenBank/DDBJ whole genome shotgun (WGS) entry which is preliminary data.</text>
</comment>
<dbReference type="Proteomes" id="UP000287173">
    <property type="component" value="Unassembled WGS sequence"/>
</dbReference>
<gene>
    <name evidence="3" type="ORF">CSW30_09865</name>
</gene>
<dbReference type="Pfam" id="PF01434">
    <property type="entry name" value="Peptidase_M41"/>
    <property type="match status" value="1"/>
</dbReference>
<evidence type="ECO:0000313" key="4">
    <source>
        <dbReference type="Proteomes" id="UP000287173"/>
    </source>
</evidence>
<feature type="region of interest" description="Disordered" evidence="1">
    <location>
        <begin position="58"/>
        <end position="90"/>
    </location>
</feature>
<organism evidence="3 4">
    <name type="scientific">Thermus scotoductus</name>
    <dbReference type="NCBI Taxonomy" id="37636"/>
    <lineage>
        <taxon>Bacteria</taxon>
        <taxon>Thermotogati</taxon>
        <taxon>Deinococcota</taxon>
        <taxon>Deinococci</taxon>
        <taxon>Thermales</taxon>
        <taxon>Thermaceae</taxon>
        <taxon>Thermus</taxon>
    </lineage>
</organism>
<proteinExistence type="predicted"/>
<accession>A0A430UMU6</accession>
<name>A0A430UMU6_THESC</name>
<reference evidence="3 4" key="1">
    <citation type="journal article" date="2019" name="Extremophiles">
        <title>Biogeography of thermophiles and predominance of Thermus scotoductus in domestic water heaters.</title>
        <authorList>
            <person name="Wilpiszeski R.L."/>
            <person name="Zhang Z."/>
            <person name="House C.H."/>
        </authorList>
    </citation>
    <scope>NUCLEOTIDE SEQUENCE [LARGE SCALE GENOMIC DNA]</scope>
    <source>
        <strain evidence="3 4">17_S17</strain>
    </source>
</reference>
<feature type="non-terminal residue" evidence="3">
    <location>
        <position position="90"/>
    </location>
</feature>
<dbReference type="AlphaFoldDB" id="A0A430UMU6"/>
<protein>
    <recommendedName>
        <fullName evidence="2">Peptidase M41 domain-containing protein</fullName>
    </recommendedName>
</protein>
<dbReference type="GO" id="GO:0005524">
    <property type="term" value="F:ATP binding"/>
    <property type="evidence" value="ECO:0007669"/>
    <property type="project" value="InterPro"/>
</dbReference>